<dbReference type="OrthoDB" id="798432at2"/>
<reference evidence="3 4" key="1">
    <citation type="journal article" date="1992" name="Int. J. Syst. Bacteriol.">
        <title>Sphingobacterium antarcticus sp. nov. a Psychrotrophic Bacterium from the Soils of Schirmacher Oasis, Antarctica.</title>
        <authorList>
            <person name="Shivaji S."/>
            <person name="Ray M.K."/>
            <person name="Rao N.S."/>
            <person name="Saiserr L."/>
            <person name="Jagannadham M.V."/>
            <person name="Kumar G.S."/>
            <person name="Reddy G."/>
            <person name="Bhargava P.M."/>
        </authorList>
    </citation>
    <scope>NUCLEOTIDE SEQUENCE [LARGE SCALE GENOMIC DNA]</scope>
    <source>
        <strain evidence="3 4">4BY</strain>
    </source>
</reference>
<evidence type="ECO:0008006" key="5">
    <source>
        <dbReference type="Google" id="ProtNLM"/>
    </source>
</evidence>
<feature type="transmembrane region" description="Helical" evidence="2">
    <location>
        <begin position="41"/>
        <end position="58"/>
    </location>
</feature>
<protein>
    <recommendedName>
        <fullName evidence="5">Lipopolysaccharide assembly protein A domain-containing protein</fullName>
    </recommendedName>
</protein>
<evidence type="ECO:0000256" key="1">
    <source>
        <dbReference type="SAM" id="MobiDB-lite"/>
    </source>
</evidence>
<name>A0A081PEG0_9SPHI</name>
<organism evidence="3 4">
    <name type="scientific">Pedobacter antarcticus 4BY</name>
    <dbReference type="NCBI Taxonomy" id="1358423"/>
    <lineage>
        <taxon>Bacteria</taxon>
        <taxon>Pseudomonadati</taxon>
        <taxon>Bacteroidota</taxon>
        <taxon>Sphingobacteriia</taxon>
        <taxon>Sphingobacteriales</taxon>
        <taxon>Sphingobacteriaceae</taxon>
        <taxon>Pedobacter</taxon>
    </lineage>
</organism>
<keyword evidence="4" id="KW-1185">Reference proteome</keyword>
<dbReference type="AlphaFoldDB" id="A0A081PEG0"/>
<dbReference type="eggNOG" id="COG5416">
    <property type="taxonomic scope" value="Bacteria"/>
</dbReference>
<keyword evidence="2" id="KW-0812">Transmembrane</keyword>
<dbReference type="EMBL" id="JNFF01000084">
    <property type="protein sequence ID" value="KEQ29083.1"/>
    <property type="molecule type" value="Genomic_DNA"/>
</dbReference>
<keyword evidence="2" id="KW-1133">Transmembrane helix</keyword>
<dbReference type="Proteomes" id="UP000028007">
    <property type="component" value="Unassembled WGS sequence"/>
</dbReference>
<evidence type="ECO:0000256" key="2">
    <source>
        <dbReference type="SAM" id="Phobius"/>
    </source>
</evidence>
<gene>
    <name evidence="3" type="ORF">N180_19005</name>
</gene>
<feature type="region of interest" description="Disordered" evidence="1">
    <location>
        <begin position="82"/>
        <end position="103"/>
    </location>
</feature>
<proteinExistence type="predicted"/>
<keyword evidence="2" id="KW-0472">Membrane</keyword>
<evidence type="ECO:0000313" key="4">
    <source>
        <dbReference type="Proteomes" id="UP000028007"/>
    </source>
</evidence>
<sequence>MRFKTILIIIFTVLITIFLMMNTEAVEFNFIFGTGEISKLLVVGICTFVGFILGYWVGRPKTVISTYDNRFDDNQLEKGRYEDGHLQENPKNTLSDEDRDYIS</sequence>
<dbReference type="RefSeq" id="WP_037442823.1">
    <property type="nucleotide sequence ID" value="NZ_JNFF01000084.1"/>
</dbReference>
<comment type="caution">
    <text evidence="3">The sequence shown here is derived from an EMBL/GenBank/DDBJ whole genome shotgun (WGS) entry which is preliminary data.</text>
</comment>
<accession>A0A081PEG0</accession>
<evidence type="ECO:0000313" key="3">
    <source>
        <dbReference type="EMBL" id="KEQ29083.1"/>
    </source>
</evidence>